<sequence>MLLLAGAGTFAQSKTGDTARVNYAINLSSKLVNDNRLVSDLQGAAKSQLPVGIPAEVGGSRVVICVDSAKLTPRGALFNAYAAIDFPQTTKKLAFAAKDIAFNPGGIGGSSQARLMLISEVSFPVFNNVTLHLLPDGGNYVEWDCNGFKKVHLKGTFTFDRSLIIPDSLIDDGVSEVTAKFEVDITDPKNFLVTTSISPFTLPTAKDLSFAVYDLTADFSDVASPPNAQFPSAYQQEFAGDINLWRGFYVKKVSVGLPAFLAGKTGRKTVEAYDFLVDDQGVSGTIAAKNVLNMGESASSWPLSVKDLYITLLQSKLIGGGLGGNLNIPFLGSDSMKYTAIIAENEAHGWDYRFSVELPSDRKFNMPLGGTLSLNKNSLVEFGRINGKTYGRALLNGSCAINQPILNVEGVRFEGLELITESPYVVAGKFDFACNQATLGNFPISFTEIGLQAGGGKFGLSCMANLNIMNASDNTNSVGVKFFAKAAVVEKKETNDKGVTFTSHKFEFAGIDVSKIKVDISISAFAVNGYIDIMKDDPVYGNAFSGNLSLTIPILKDPVTINAIFGSKQTFRYFHFDIYAPLGKVPIYPPSLYLTGIMGGVSYHMSKPDNIADKPDLAVFNAAAKGGSDAADPMMQKSLTSTQIGYLPDSTTALHLVSGVTMASQSEKSFNGNAILEMAFRTGGGLKFIQFTGVAYFLSPVQPFDISLPEFQKSAPIASSGSNPQAAFWAKLKVLYDNDNHSFHANLLTYLNIANIIKGIDNGMVGEAVIHFDPHDWYIYVGRPSKPMGVDIAGLAQSQSYFMMGTKIESIPPPPQEVKDILGETDLDIGGALDAYATGRGIAFGARIKVGIDVSLTPFFASIKAGAGADIMIRQYTGVTCKGSSSEIGWNGWYATGQAYAYLQAKAGIKVGRKSFTIFNAGLAALLQAKLPNPSWFKGEFGGRYSVLCGAVKGSFKIKFTIGDQCEMVTGGSEIGDIKVIQDLKPDDKLTGVDVFTYPQVSFNVPVEQEMKMMNMDDKMESYRIKLDEASLYNGNTPVSGSLQWNSSNDVVAIGTPDVLPPQQALRFAVNLHWEKKVNGAWQPLMNDDGTPAKESKTISFTTGEAPTTIPENNVAYSYPVKEQYNFHPKEYGQGYMQLKRGQPYLFQASDTGGSYTYVARLSPLNGASPVETSFTYNDASRTISYTIPPNMALGTIYNLDFVKKPAKSGAADRNVTQNAQTTGDADNAVTVTSNNLTGTITQNLEHNLYNNYFRTSNYAAFSDKWDGLNSWQDLFDIATGNLYVLAKRGSAPETFDHLELYGKDTLTPALVQTVALPSAAWYSNVQNPLMYELYGSSGLHVSWRDEKEKGVGPLKAVNWRNLGAPGDYSLTTDDLQNSYANAKGGQLQLEYYLSWYAFQDFIDLRNAAAFQYIQLNGNVPEATRRLLSAQQFTDLLPGNYPVKVQYMLPGIHKVTSTKQLQISF</sequence>
<comment type="caution">
    <text evidence="1">The sequence shown here is derived from an EMBL/GenBank/DDBJ whole genome shotgun (WGS) entry which is preliminary data.</text>
</comment>
<proteinExistence type="predicted"/>
<keyword evidence="2" id="KW-1185">Reference proteome</keyword>
<dbReference type="Proteomes" id="UP000192796">
    <property type="component" value="Unassembled WGS sequence"/>
</dbReference>
<gene>
    <name evidence="1" type="ORF">A3860_26765</name>
</gene>
<evidence type="ECO:0000313" key="2">
    <source>
        <dbReference type="Proteomes" id="UP000192796"/>
    </source>
</evidence>
<evidence type="ECO:0000313" key="1">
    <source>
        <dbReference type="EMBL" id="OQP62616.1"/>
    </source>
</evidence>
<name>A0A1V9FWJ8_9BACT</name>
<dbReference type="EMBL" id="LVYD01000049">
    <property type="protein sequence ID" value="OQP62616.1"/>
    <property type="molecule type" value="Genomic_DNA"/>
</dbReference>
<accession>A0A1V9FWJ8</accession>
<organism evidence="1 2">
    <name type="scientific">Niastella vici</name>
    <dbReference type="NCBI Taxonomy" id="1703345"/>
    <lineage>
        <taxon>Bacteria</taxon>
        <taxon>Pseudomonadati</taxon>
        <taxon>Bacteroidota</taxon>
        <taxon>Chitinophagia</taxon>
        <taxon>Chitinophagales</taxon>
        <taxon>Chitinophagaceae</taxon>
        <taxon>Niastella</taxon>
    </lineage>
</organism>
<protein>
    <submittedName>
        <fullName evidence="1">Uncharacterized protein</fullName>
    </submittedName>
</protein>
<reference evidence="1 2" key="1">
    <citation type="submission" date="2016-03" db="EMBL/GenBank/DDBJ databases">
        <title>Niastella vici sp. nov., isolated from farmland soil.</title>
        <authorList>
            <person name="Chen L."/>
            <person name="Wang D."/>
            <person name="Yang S."/>
            <person name="Wang G."/>
        </authorList>
    </citation>
    <scope>NUCLEOTIDE SEQUENCE [LARGE SCALE GENOMIC DNA]</scope>
    <source>
        <strain evidence="1 2">DJ57</strain>
    </source>
</reference>
<dbReference type="STRING" id="1703345.A3860_26765"/>